<dbReference type="EMBL" id="JH159162">
    <property type="protein sequence ID" value="EGZ07287.1"/>
    <property type="molecule type" value="Genomic_DNA"/>
</dbReference>
<gene>
    <name evidence="7" type="ORF">PHYSODRAFT_306504</name>
</gene>
<dbReference type="KEGG" id="psoj:PHYSODRAFT_306504"/>
<organism evidence="7 8">
    <name type="scientific">Phytophthora sojae (strain P6497)</name>
    <name type="common">Soybean stem and root rot agent</name>
    <name type="synonym">Phytophthora megasperma f. sp. glycines</name>
    <dbReference type="NCBI Taxonomy" id="1094619"/>
    <lineage>
        <taxon>Eukaryota</taxon>
        <taxon>Sar</taxon>
        <taxon>Stramenopiles</taxon>
        <taxon>Oomycota</taxon>
        <taxon>Peronosporomycetes</taxon>
        <taxon>Peronosporales</taxon>
        <taxon>Peronosporaceae</taxon>
        <taxon>Phytophthora</taxon>
    </lineage>
</organism>
<comment type="function">
    <text evidence="5">Effector that suppresses plant defense responses during pathogen infection.</text>
</comment>
<comment type="domain">
    <text evidence="5">The RxLR-dEER motif acts to carry the protein into the host cell cytoplasm through binding to cell surface phosphatidylinositol-3-phosphate.</text>
</comment>
<proteinExistence type="inferred from homology"/>
<feature type="signal peptide" evidence="5">
    <location>
        <begin position="1"/>
        <end position="20"/>
    </location>
</feature>
<keyword evidence="4 5" id="KW-0732">Signal</keyword>
<evidence type="ECO:0000256" key="3">
    <source>
        <dbReference type="ARBA" id="ARBA00022525"/>
    </source>
</evidence>
<feature type="region of interest" description="Disordered" evidence="6">
    <location>
        <begin position="104"/>
        <end position="129"/>
    </location>
</feature>
<reference evidence="7 8" key="1">
    <citation type="journal article" date="2006" name="Science">
        <title>Phytophthora genome sequences uncover evolutionary origins and mechanisms of pathogenesis.</title>
        <authorList>
            <person name="Tyler B.M."/>
            <person name="Tripathy S."/>
            <person name="Zhang X."/>
            <person name="Dehal P."/>
            <person name="Jiang R.H."/>
            <person name="Aerts A."/>
            <person name="Arredondo F.D."/>
            <person name="Baxter L."/>
            <person name="Bensasson D."/>
            <person name="Beynon J.L."/>
            <person name="Chapman J."/>
            <person name="Damasceno C.M."/>
            <person name="Dorrance A.E."/>
            <person name="Dou D."/>
            <person name="Dickerman A.W."/>
            <person name="Dubchak I.L."/>
            <person name="Garbelotto M."/>
            <person name="Gijzen M."/>
            <person name="Gordon S.G."/>
            <person name="Govers F."/>
            <person name="Grunwald N.J."/>
            <person name="Huang W."/>
            <person name="Ivors K.L."/>
            <person name="Jones R.W."/>
            <person name="Kamoun S."/>
            <person name="Krampis K."/>
            <person name="Lamour K.H."/>
            <person name="Lee M.K."/>
            <person name="McDonald W.H."/>
            <person name="Medina M."/>
            <person name="Meijer H.J."/>
            <person name="Nordberg E.K."/>
            <person name="Maclean D.J."/>
            <person name="Ospina-Giraldo M.D."/>
            <person name="Morris P.F."/>
            <person name="Phuntumart V."/>
            <person name="Putnam N.H."/>
            <person name="Rash S."/>
            <person name="Rose J.K."/>
            <person name="Sakihama Y."/>
            <person name="Salamov A.A."/>
            <person name="Savidor A."/>
            <person name="Scheuring C.F."/>
            <person name="Smith B.M."/>
            <person name="Sobral B.W."/>
            <person name="Terry A."/>
            <person name="Torto-Alalibo T.A."/>
            <person name="Win J."/>
            <person name="Xu Z."/>
            <person name="Zhang H."/>
            <person name="Grigoriev I.V."/>
            <person name="Rokhsar D.S."/>
            <person name="Boore J.L."/>
        </authorList>
    </citation>
    <scope>NUCLEOTIDE SEQUENCE [LARGE SCALE GENOMIC DNA]</scope>
    <source>
        <strain evidence="7 8">P6497</strain>
    </source>
</reference>
<dbReference type="Proteomes" id="UP000002640">
    <property type="component" value="Unassembled WGS sequence"/>
</dbReference>
<comment type="similarity">
    <text evidence="2 5">Belongs to the RxLR effector family.</text>
</comment>
<dbReference type="InParanoid" id="G5A9K7"/>
<name>G5A9K7_PHYSP</name>
<keyword evidence="3 5" id="KW-0964">Secreted</keyword>
<dbReference type="RefSeq" id="XP_009536853.1">
    <property type="nucleotide sequence ID" value="XM_009538558.1"/>
</dbReference>
<dbReference type="InterPro" id="IPR031825">
    <property type="entry name" value="RXLR"/>
</dbReference>
<evidence type="ECO:0000313" key="7">
    <source>
        <dbReference type="EMBL" id="EGZ07287.1"/>
    </source>
</evidence>
<protein>
    <recommendedName>
        <fullName evidence="5">RxLR effector protein</fullName>
    </recommendedName>
</protein>
<comment type="subcellular location">
    <subcellularLocation>
        <location evidence="1 5">Secreted</location>
    </subcellularLocation>
</comment>
<accession>G5A9K7</accession>
<sequence>MRLRYFLLVTTATLLATVYASPKTSSVMSPETNATDDSYTLKLHTAATKDSSIRGGKFALSSTQDDDSDDKEKRAACWDSLDACQSGFDEEVVVAERSTGKACQEDILGPKIATPRKRQLSPPHTEGEV</sequence>
<evidence type="ECO:0000313" key="8">
    <source>
        <dbReference type="Proteomes" id="UP000002640"/>
    </source>
</evidence>
<dbReference type="GeneID" id="20642734"/>
<dbReference type="Pfam" id="PF16810">
    <property type="entry name" value="RXLR"/>
    <property type="match status" value="1"/>
</dbReference>
<evidence type="ECO:0000256" key="6">
    <source>
        <dbReference type="SAM" id="MobiDB-lite"/>
    </source>
</evidence>
<dbReference type="AlphaFoldDB" id="G5A9K7"/>
<evidence type="ECO:0000256" key="4">
    <source>
        <dbReference type="ARBA" id="ARBA00022729"/>
    </source>
</evidence>
<evidence type="ECO:0000256" key="5">
    <source>
        <dbReference type="RuleBase" id="RU367124"/>
    </source>
</evidence>
<feature type="chain" id="PRO_5003473127" description="RxLR effector protein" evidence="5">
    <location>
        <begin position="21"/>
        <end position="129"/>
    </location>
</feature>
<keyword evidence="8" id="KW-1185">Reference proteome</keyword>
<evidence type="ECO:0000256" key="1">
    <source>
        <dbReference type="ARBA" id="ARBA00004613"/>
    </source>
</evidence>
<evidence type="ECO:0000256" key="2">
    <source>
        <dbReference type="ARBA" id="ARBA00010400"/>
    </source>
</evidence>